<gene>
    <name evidence="2" type="ORF">BECKLPF1236B_GA0070989_10135</name>
</gene>
<organism evidence="2">
    <name type="scientific">Candidatus Kentrum sp. LPFa</name>
    <dbReference type="NCBI Taxonomy" id="2126335"/>
    <lineage>
        <taxon>Bacteria</taxon>
        <taxon>Pseudomonadati</taxon>
        <taxon>Pseudomonadota</taxon>
        <taxon>Gammaproteobacteria</taxon>
        <taxon>Candidatus Kentrum</taxon>
    </lineage>
</organism>
<evidence type="ECO:0000256" key="1">
    <source>
        <dbReference type="SAM" id="MobiDB-lite"/>
    </source>
</evidence>
<reference evidence="2" key="1">
    <citation type="submission" date="2019-02" db="EMBL/GenBank/DDBJ databases">
        <authorList>
            <person name="Gruber-Vodicka R. H."/>
            <person name="Seah K. B. B."/>
        </authorList>
    </citation>
    <scope>NUCLEOTIDE SEQUENCE</scope>
    <source>
        <strain evidence="2">BECK_S313</strain>
    </source>
</reference>
<dbReference type="EMBL" id="CAADFK010000013">
    <property type="protein sequence ID" value="VFK10219.1"/>
    <property type="molecule type" value="Genomic_DNA"/>
</dbReference>
<evidence type="ECO:0000313" key="2">
    <source>
        <dbReference type="EMBL" id="VFK10219.1"/>
    </source>
</evidence>
<dbReference type="AlphaFoldDB" id="A0A450VZL8"/>
<sequence length="1211" mass="136545">MKIPHSLSLIRGLSDTGIGEGDHNVSHGEQYLFADKILKASDKSLFAEARPWMTLDTDPMDRNALGEKLVAWSVFNWEGYLFVVHLGPAENYDKRPAYFSHARAWESKDCTTPFDPTLYFGFTEGFERPWRLPSEWRPLDPIPVPERLDKKIIEENKEIAVKLLAAFKTAVITQRSLAIAVPVEEMVHGGVLESLTRFALVALPREDKRQVALRFYTRQPERLIEQPGAVNIVFAPEAAVVPLLKNPHVTVMDGNMRIISGEPPDDLAHRYAEGVYRNFLRLPDSLIAFTNHFGQINLDEQIKAALLSVIYNLADAIHAGEPEQRAFLIRYLPEVAKRIGSLPLKSLASPQQWAAFPSYALIKILLTQSTGGPADSLAKELSQALEGSDWSLDRTIRTWWNARSDDKITRLLYLVHKDQSILSESVMLELLGSVPLARIQEAGHAHWVLAAENLRGSLAHRNGEIDALIQVARENEGTRRLLFEATAANRLRKDWVLRIMGNPEQEKALLQTLFQHIFTDIPELQRWGELPQQLAFILWKSELATPEIARQAQTIADKCDPIATFPLLRELASLVEVTNGKDRVIKYGDHDNERDQGWLGSSEANPQRIDTVRLNCLSISHFHSNSHGEEPTSSQPVANGEPGWGKQNEPQRGGNAAWTNPIVKLLFKTATENEDNWNKLGTMLVDAAALDPDRPGITTQIFLEGKGEEGSKPIDRVLGTDTLPRLLADSHFLAALSYHALLHLAAIVTDALSMDRLMGQIDRFLLDSSRDHLSNLLRTGLWGYWRNRFTPWGSLDALKLAEYWFESNAEIDRKNGIPMEEWQATIKGLGGSLNSSTLAKILPSHGKRFPWITPFERRQIADLAKCVINLKALESLRQHLVKRLEAGTPCIQPAELEKILDANYRTPNQIEKIAKALRSDPYEAIGVVAKAGLWDWRPIADAIIHILERLLANVQNDRQFSRSDALFITLDQNADRILLPSESNKFQLLAYRASELNYSRLADRLSPNITIDVDLDRTTEDFSAYLLANSEVLTDDVPRFEEALCRWEGQQGSSIQSFDYHPLVALASHVKNQVMETTQAPAYLYLGKVWSRLATVVAEHRPNLAKPMHYPKPWLPLLEVAAIFLIDDYLSGLAKKMVLDCAIKDQSEVWLEAVHRSMERLANGERGDDYNPREAPEYDAAFAEFEAWFQEKLHNISLMSRASNAAQRPVR</sequence>
<protein>
    <submittedName>
        <fullName evidence="2">Uncharacterized protein</fullName>
    </submittedName>
</protein>
<accession>A0A450VZL8</accession>
<proteinExistence type="predicted"/>
<feature type="compositionally biased region" description="Polar residues" evidence="1">
    <location>
        <begin position="623"/>
        <end position="637"/>
    </location>
</feature>
<name>A0A450VZL8_9GAMM</name>
<feature type="region of interest" description="Disordered" evidence="1">
    <location>
        <begin position="623"/>
        <end position="656"/>
    </location>
</feature>